<feature type="region of interest" description="Disordered" evidence="1">
    <location>
        <begin position="1"/>
        <end position="68"/>
    </location>
</feature>
<keyword evidence="3" id="KW-1185">Reference proteome</keyword>
<proteinExistence type="predicted"/>
<sequence>MNENTKRRLKLTDPPAGLPKSRATYSTVDLFATLGTTESKRTTPTSTPPQNKVEPSPNYPPASQYRPT</sequence>
<dbReference type="Proteomes" id="UP000521872">
    <property type="component" value="Unassembled WGS sequence"/>
</dbReference>
<evidence type="ECO:0000313" key="2">
    <source>
        <dbReference type="EMBL" id="KAF4622260.1"/>
    </source>
</evidence>
<comment type="caution">
    <text evidence="2">The sequence shown here is derived from an EMBL/GenBank/DDBJ whole genome shotgun (WGS) entry which is preliminary data.</text>
</comment>
<organism evidence="2 3">
    <name type="scientific">Agrocybe pediades</name>
    <dbReference type="NCBI Taxonomy" id="84607"/>
    <lineage>
        <taxon>Eukaryota</taxon>
        <taxon>Fungi</taxon>
        <taxon>Dikarya</taxon>
        <taxon>Basidiomycota</taxon>
        <taxon>Agaricomycotina</taxon>
        <taxon>Agaricomycetes</taxon>
        <taxon>Agaricomycetidae</taxon>
        <taxon>Agaricales</taxon>
        <taxon>Agaricineae</taxon>
        <taxon>Strophariaceae</taxon>
        <taxon>Agrocybe</taxon>
    </lineage>
</organism>
<protein>
    <submittedName>
        <fullName evidence="2">Uncharacterized protein</fullName>
    </submittedName>
</protein>
<dbReference type="EMBL" id="JAACJL010000002">
    <property type="protein sequence ID" value="KAF4622260.1"/>
    <property type="molecule type" value="Genomic_DNA"/>
</dbReference>
<accession>A0A8H4VVV7</accession>
<reference evidence="2 3" key="1">
    <citation type="submission" date="2019-12" db="EMBL/GenBank/DDBJ databases">
        <authorList>
            <person name="Floudas D."/>
            <person name="Bentzer J."/>
            <person name="Ahren D."/>
            <person name="Johansson T."/>
            <person name="Persson P."/>
            <person name="Tunlid A."/>
        </authorList>
    </citation>
    <scope>NUCLEOTIDE SEQUENCE [LARGE SCALE GENOMIC DNA]</scope>
    <source>
        <strain evidence="2 3">CBS 102.39</strain>
    </source>
</reference>
<dbReference type="AlphaFoldDB" id="A0A8H4VVV7"/>
<evidence type="ECO:0000256" key="1">
    <source>
        <dbReference type="SAM" id="MobiDB-lite"/>
    </source>
</evidence>
<evidence type="ECO:0000313" key="3">
    <source>
        <dbReference type="Proteomes" id="UP000521872"/>
    </source>
</evidence>
<name>A0A8H4VVV7_9AGAR</name>
<gene>
    <name evidence="2" type="ORF">D9613_009018</name>
</gene>